<dbReference type="EMBL" id="VSRR010000586">
    <property type="protein sequence ID" value="MPC17401.1"/>
    <property type="molecule type" value="Genomic_DNA"/>
</dbReference>
<protein>
    <submittedName>
        <fullName evidence="1">Uncharacterized protein</fullName>
    </submittedName>
</protein>
<sequence>MTHCFGGSVRFRTVTLPRHVLWEIPVETSHTHLHLWFLEGAPRWPLVVPSLPDGLADLEGRLGCDNLRRTSQVQPCLCDAAAAEAVSESREY</sequence>
<organism evidence="1 2">
    <name type="scientific">Portunus trituberculatus</name>
    <name type="common">Swimming crab</name>
    <name type="synonym">Neptunus trituberculatus</name>
    <dbReference type="NCBI Taxonomy" id="210409"/>
    <lineage>
        <taxon>Eukaryota</taxon>
        <taxon>Metazoa</taxon>
        <taxon>Ecdysozoa</taxon>
        <taxon>Arthropoda</taxon>
        <taxon>Crustacea</taxon>
        <taxon>Multicrustacea</taxon>
        <taxon>Malacostraca</taxon>
        <taxon>Eumalacostraca</taxon>
        <taxon>Eucarida</taxon>
        <taxon>Decapoda</taxon>
        <taxon>Pleocyemata</taxon>
        <taxon>Brachyura</taxon>
        <taxon>Eubrachyura</taxon>
        <taxon>Portunoidea</taxon>
        <taxon>Portunidae</taxon>
        <taxon>Portuninae</taxon>
        <taxon>Portunus</taxon>
    </lineage>
</organism>
<keyword evidence="2" id="KW-1185">Reference proteome</keyword>
<reference evidence="1 2" key="1">
    <citation type="submission" date="2019-05" db="EMBL/GenBank/DDBJ databases">
        <title>Another draft genome of Portunus trituberculatus and its Hox gene families provides insights of decapod evolution.</title>
        <authorList>
            <person name="Jeong J.-H."/>
            <person name="Song I."/>
            <person name="Kim S."/>
            <person name="Choi T."/>
            <person name="Kim D."/>
            <person name="Ryu S."/>
            <person name="Kim W."/>
        </authorList>
    </citation>
    <scope>NUCLEOTIDE SEQUENCE [LARGE SCALE GENOMIC DNA]</scope>
    <source>
        <tissue evidence="1">Muscle</tissue>
    </source>
</reference>
<gene>
    <name evidence="1" type="ORF">E2C01_010256</name>
</gene>
<comment type="caution">
    <text evidence="1">The sequence shown here is derived from an EMBL/GenBank/DDBJ whole genome shotgun (WGS) entry which is preliminary data.</text>
</comment>
<evidence type="ECO:0000313" key="2">
    <source>
        <dbReference type="Proteomes" id="UP000324222"/>
    </source>
</evidence>
<evidence type="ECO:0000313" key="1">
    <source>
        <dbReference type="EMBL" id="MPC17401.1"/>
    </source>
</evidence>
<accession>A0A5B7D7Z9</accession>
<name>A0A5B7D7Z9_PORTR</name>
<proteinExistence type="predicted"/>
<dbReference type="AlphaFoldDB" id="A0A5B7D7Z9"/>
<dbReference type="Proteomes" id="UP000324222">
    <property type="component" value="Unassembled WGS sequence"/>
</dbReference>